<sequence length="257" mass="27806">MSRHRPLVVLLSLVLLAGCGGFAAPGGTTTETLTPASVPEDAPVAPGVPATEGEPTAIDADRLLAADASGRSAGYHLTRTVTIRGTNWTTRIHRDRRVAADGTLFERVEINSSGPLSPAIGRSELWTNGSGTYVRTFDASGNRIEQGQFPSAPSHFQRWLMLREQVLEGGTYRVESAADGAVLRSTELPTLPATLVPLSVREPRNVTARLDVTETGLIRSVRVRYDTTVRGEPVRVEIRHRLRAVGTTRVDRPVWVA</sequence>
<dbReference type="RefSeq" id="WP_144262729.1">
    <property type="nucleotide sequence ID" value="NZ_QMDX01000009.1"/>
</dbReference>
<keyword evidence="3" id="KW-1185">Reference proteome</keyword>
<dbReference type="Proteomes" id="UP000319894">
    <property type="component" value="Unassembled WGS sequence"/>
</dbReference>
<proteinExistence type="predicted"/>
<organism evidence="2 3">
    <name type="scientific">Haloglomus irregulare</name>
    <dbReference type="NCBI Taxonomy" id="2234134"/>
    <lineage>
        <taxon>Archaea</taxon>
        <taxon>Methanobacteriati</taxon>
        <taxon>Methanobacteriota</taxon>
        <taxon>Stenosarchaea group</taxon>
        <taxon>Halobacteria</taxon>
        <taxon>Halobacteriales</taxon>
        <taxon>Natronomonadaceae</taxon>
        <taxon>Haloglomus</taxon>
    </lineage>
</organism>
<dbReference type="AlphaFoldDB" id="A0A554MY46"/>
<comment type="caution">
    <text evidence="2">The sequence shown here is derived from an EMBL/GenBank/DDBJ whole genome shotgun (WGS) entry which is preliminary data.</text>
</comment>
<evidence type="ECO:0000313" key="2">
    <source>
        <dbReference type="EMBL" id="TSD10044.1"/>
    </source>
</evidence>
<protein>
    <submittedName>
        <fullName evidence="2">Uncharacterized protein</fullName>
    </submittedName>
</protein>
<name>A0A554MY46_9EURY</name>
<evidence type="ECO:0000313" key="3">
    <source>
        <dbReference type="Proteomes" id="UP000319894"/>
    </source>
</evidence>
<gene>
    <name evidence="2" type="ORF">DP107_13740</name>
</gene>
<dbReference type="InParanoid" id="A0A554MY46"/>
<dbReference type="OrthoDB" id="237364at2157"/>
<dbReference type="PROSITE" id="PS51257">
    <property type="entry name" value="PROKAR_LIPOPROTEIN"/>
    <property type="match status" value="1"/>
</dbReference>
<accession>A0A554MY46</accession>
<evidence type="ECO:0000256" key="1">
    <source>
        <dbReference type="SAM" id="MobiDB-lite"/>
    </source>
</evidence>
<reference evidence="2 3" key="1">
    <citation type="submission" date="2018-06" db="EMBL/GenBank/DDBJ databases">
        <title>Natronomonas sp. F16-60 a new haloarchaeon isolated from a solar saltern of Isla Cristina, Huelva, Spain.</title>
        <authorList>
            <person name="Duran-Viseras A."/>
            <person name="Sanchez-Porro C."/>
            <person name="Ventosa A."/>
        </authorList>
    </citation>
    <scope>NUCLEOTIDE SEQUENCE [LARGE SCALE GENOMIC DNA]</scope>
    <source>
        <strain evidence="2 3">F16-60</strain>
    </source>
</reference>
<feature type="region of interest" description="Disordered" evidence="1">
    <location>
        <begin position="30"/>
        <end position="54"/>
    </location>
</feature>
<dbReference type="EMBL" id="QMDX01000009">
    <property type="protein sequence ID" value="TSD10044.1"/>
    <property type="molecule type" value="Genomic_DNA"/>
</dbReference>